<feature type="domain" description="PUA" evidence="9">
    <location>
        <begin position="289"/>
        <end position="372"/>
    </location>
</feature>
<dbReference type="Pfam" id="PF00696">
    <property type="entry name" value="AA_kinase"/>
    <property type="match status" value="1"/>
</dbReference>
<dbReference type="PROSITE" id="PS00902">
    <property type="entry name" value="GLUTAMATE_5_KINASE"/>
    <property type="match status" value="1"/>
</dbReference>
<feature type="binding site" evidence="8">
    <location>
        <position position="161"/>
    </location>
    <ligand>
        <name>substrate</name>
    </ligand>
</feature>
<evidence type="ECO:0000256" key="2">
    <source>
        <dbReference type="ARBA" id="ARBA00022605"/>
    </source>
</evidence>
<dbReference type="Proteomes" id="UP001297600">
    <property type="component" value="Unassembled WGS sequence"/>
</dbReference>
<dbReference type="PIRSF" id="PIRSF000729">
    <property type="entry name" value="GK"/>
    <property type="match status" value="1"/>
</dbReference>
<dbReference type="InterPro" id="IPR036974">
    <property type="entry name" value="PUA_sf"/>
</dbReference>
<comment type="catalytic activity">
    <reaction evidence="8">
        <text>L-glutamate + ATP = L-glutamyl 5-phosphate + ADP</text>
        <dbReference type="Rhea" id="RHEA:14877"/>
        <dbReference type="ChEBI" id="CHEBI:29985"/>
        <dbReference type="ChEBI" id="CHEBI:30616"/>
        <dbReference type="ChEBI" id="CHEBI:58274"/>
        <dbReference type="ChEBI" id="CHEBI:456216"/>
        <dbReference type="EC" id="2.7.2.11"/>
    </reaction>
</comment>
<evidence type="ECO:0000313" key="10">
    <source>
        <dbReference type="EMBL" id="MCG5031275.1"/>
    </source>
</evidence>
<comment type="pathway">
    <text evidence="8">Amino-acid biosynthesis; L-proline biosynthesis; L-glutamate 5-semialdehyde from L-glutamate: step 1/2.</text>
</comment>
<dbReference type="Gene3D" id="2.30.130.10">
    <property type="entry name" value="PUA domain"/>
    <property type="match status" value="1"/>
</dbReference>
<organism evidence="10 11">
    <name type="scientific">Mesosutterella porci</name>
    <dbReference type="NCBI Taxonomy" id="2915351"/>
    <lineage>
        <taxon>Bacteria</taxon>
        <taxon>Pseudomonadati</taxon>
        <taxon>Pseudomonadota</taxon>
        <taxon>Betaproteobacteria</taxon>
        <taxon>Burkholderiales</taxon>
        <taxon>Sutterellaceae</taxon>
        <taxon>Mesosutterella</taxon>
    </lineage>
</organism>
<dbReference type="SUPFAM" id="SSF88697">
    <property type="entry name" value="PUA domain-like"/>
    <property type="match status" value="1"/>
</dbReference>
<dbReference type="EC" id="2.7.2.11" evidence="8"/>
<dbReference type="HAMAP" id="MF_00456">
    <property type="entry name" value="ProB"/>
    <property type="match status" value="1"/>
</dbReference>
<sequence>MAGESAAAARSVAADAKRIVVKVGSALITNDGRGLDFQAIAALADDLSALVRDGREVLLVSSGAIAEGILRLGWSERPTDVSRLQAAAAVGQMSLAQAYEHEFEKRGIKSALVLLTGGDLNDRTRYLNARGALLTLLKFGVVPVINENDTVVTDEIKVGDNDTLGSVVANLTEADLLVILTDQKGLYSADPRRNPGAVFIARARAGDPTLEKMAGGAASSLSKGGMITKVLAAKRAARTGAATIIVSGREKEPLRRLAAGEPLGTELVPETPKILARKAWIADHLNLSGAVVLDRGAARALIDGHTSLLPVGVKEVRGDFKRGDVIAVLSPEGEEIARGLTAYPSADALRIAGRHTEEIEAILGYMEQPELIHRDNLVVTKPAGFEAG</sequence>
<feature type="binding site" evidence="8">
    <location>
        <begin position="181"/>
        <end position="182"/>
    </location>
    <ligand>
        <name>ATP</name>
        <dbReference type="ChEBI" id="CHEBI:30616"/>
    </ligand>
</feature>
<keyword evidence="6 8" id="KW-0418">Kinase</keyword>
<evidence type="ECO:0000256" key="7">
    <source>
        <dbReference type="ARBA" id="ARBA00022840"/>
    </source>
</evidence>
<proteinExistence type="inferred from homology"/>
<evidence type="ECO:0000313" key="11">
    <source>
        <dbReference type="Proteomes" id="UP001297600"/>
    </source>
</evidence>
<evidence type="ECO:0000256" key="8">
    <source>
        <dbReference type="HAMAP-Rule" id="MF_00456"/>
    </source>
</evidence>
<reference evidence="10 11" key="1">
    <citation type="submission" date="2022-02" db="EMBL/GenBank/DDBJ databases">
        <title>Mesosutterella porci, a novel member of the family Sutterellaceae from pig feces.</title>
        <authorList>
            <person name="Wylensek D."/>
            <person name="Clavel T."/>
        </authorList>
    </citation>
    <scope>NUCLEOTIDE SEQUENCE [LARGE SCALE GENOMIC DNA]</scope>
    <source>
        <strain evidence="11">oilRF-744-wt-GAM-9</strain>
    </source>
</reference>
<evidence type="ECO:0000256" key="1">
    <source>
        <dbReference type="ARBA" id="ARBA00022490"/>
    </source>
</evidence>
<keyword evidence="2 8" id="KW-0028">Amino-acid biosynthesis</keyword>
<dbReference type="EMBL" id="JAKNCT010000008">
    <property type="protein sequence ID" value="MCG5031275.1"/>
    <property type="molecule type" value="Genomic_DNA"/>
</dbReference>
<dbReference type="CDD" id="cd21157">
    <property type="entry name" value="PUA_G5K"/>
    <property type="match status" value="1"/>
</dbReference>
<name>A0ABS9MSR6_9BURK</name>
<dbReference type="Pfam" id="PF01472">
    <property type="entry name" value="PUA"/>
    <property type="match status" value="1"/>
</dbReference>
<feature type="binding site" evidence="8">
    <location>
        <position position="149"/>
    </location>
    <ligand>
        <name>substrate</name>
    </ligand>
</feature>
<comment type="function">
    <text evidence="8">Catalyzes the transfer of a phosphate group to glutamate to form L-glutamate 5-phosphate.</text>
</comment>
<keyword evidence="11" id="KW-1185">Reference proteome</keyword>
<keyword evidence="4 8" id="KW-0808">Transferase</keyword>
<dbReference type="InterPro" id="IPR019797">
    <property type="entry name" value="Glutamate_5-kinase_CS"/>
</dbReference>
<dbReference type="GO" id="GO:0004349">
    <property type="term" value="F:glutamate 5-kinase activity"/>
    <property type="evidence" value="ECO:0007669"/>
    <property type="project" value="UniProtKB-EC"/>
</dbReference>
<accession>A0ABS9MSR6</accession>
<evidence type="ECO:0000259" key="9">
    <source>
        <dbReference type="SMART" id="SM00359"/>
    </source>
</evidence>
<gene>
    <name evidence="8 10" type="primary">proB</name>
    <name evidence="10" type="ORF">MAF45_07460</name>
</gene>
<feature type="binding site" evidence="8">
    <location>
        <position position="22"/>
    </location>
    <ligand>
        <name>ATP</name>
        <dbReference type="ChEBI" id="CHEBI:30616"/>
    </ligand>
</feature>
<comment type="caution">
    <text evidence="10">The sequence shown here is derived from an EMBL/GenBank/DDBJ whole genome shotgun (WGS) entry which is preliminary data.</text>
</comment>
<dbReference type="SMART" id="SM00359">
    <property type="entry name" value="PUA"/>
    <property type="match status" value="1"/>
</dbReference>
<keyword evidence="7 8" id="KW-0067">ATP-binding</keyword>
<dbReference type="PROSITE" id="PS50890">
    <property type="entry name" value="PUA"/>
    <property type="match status" value="1"/>
</dbReference>
<dbReference type="PANTHER" id="PTHR43654">
    <property type="entry name" value="GLUTAMATE 5-KINASE"/>
    <property type="match status" value="1"/>
</dbReference>
<comment type="similarity">
    <text evidence="8">Belongs to the glutamate 5-kinase family.</text>
</comment>
<dbReference type="InterPro" id="IPR001057">
    <property type="entry name" value="Glu/AcGlu_kinase"/>
</dbReference>
<evidence type="ECO:0000256" key="5">
    <source>
        <dbReference type="ARBA" id="ARBA00022741"/>
    </source>
</evidence>
<keyword evidence="3 8" id="KW-0641">Proline biosynthesis</keyword>
<dbReference type="CDD" id="cd04242">
    <property type="entry name" value="AAK_G5K_ProB"/>
    <property type="match status" value="1"/>
</dbReference>
<dbReference type="Gene3D" id="3.40.1160.10">
    <property type="entry name" value="Acetylglutamate kinase-like"/>
    <property type="match status" value="1"/>
</dbReference>
<dbReference type="SUPFAM" id="SSF53633">
    <property type="entry name" value="Carbamate kinase-like"/>
    <property type="match status" value="1"/>
</dbReference>
<dbReference type="InterPro" id="IPR001048">
    <property type="entry name" value="Asp/Glu/Uridylate_kinase"/>
</dbReference>
<dbReference type="InterPro" id="IPR005715">
    <property type="entry name" value="Glu_5kinase/COase_Synthase"/>
</dbReference>
<dbReference type="InterPro" id="IPR002478">
    <property type="entry name" value="PUA"/>
</dbReference>
<keyword evidence="5 8" id="KW-0547">Nucleotide-binding</keyword>
<evidence type="ECO:0000256" key="6">
    <source>
        <dbReference type="ARBA" id="ARBA00022777"/>
    </source>
</evidence>
<dbReference type="PANTHER" id="PTHR43654:SF1">
    <property type="entry name" value="ISOPENTENYL PHOSPHATE KINASE"/>
    <property type="match status" value="1"/>
</dbReference>
<comment type="subcellular location">
    <subcellularLocation>
        <location evidence="8">Cytoplasm</location>
    </subcellularLocation>
</comment>
<comment type="caution">
    <text evidence="8">Lacks conserved residue(s) required for the propagation of feature annotation.</text>
</comment>
<evidence type="ECO:0000256" key="4">
    <source>
        <dbReference type="ARBA" id="ARBA00022679"/>
    </source>
</evidence>
<dbReference type="InterPro" id="IPR036393">
    <property type="entry name" value="AceGlu_kinase-like_sf"/>
</dbReference>
<dbReference type="InterPro" id="IPR041739">
    <property type="entry name" value="G5K_ProB"/>
</dbReference>
<dbReference type="InterPro" id="IPR011529">
    <property type="entry name" value="Glu_5kinase"/>
</dbReference>
<dbReference type="RefSeq" id="WP_237979007.1">
    <property type="nucleotide sequence ID" value="NZ_JAKNCT010000008.1"/>
</dbReference>
<dbReference type="InterPro" id="IPR015947">
    <property type="entry name" value="PUA-like_sf"/>
</dbReference>
<dbReference type="PRINTS" id="PR00474">
    <property type="entry name" value="GLU5KINASE"/>
</dbReference>
<protein>
    <recommendedName>
        <fullName evidence="8">Glutamate 5-kinase</fullName>
        <ecNumber evidence="8">2.7.2.11</ecNumber>
    </recommendedName>
    <alternativeName>
        <fullName evidence="8">Gamma-glutamyl kinase</fullName>
        <shortName evidence="8">GK</shortName>
    </alternativeName>
</protein>
<dbReference type="NCBIfam" id="TIGR01027">
    <property type="entry name" value="proB"/>
    <property type="match status" value="1"/>
</dbReference>
<keyword evidence="1 8" id="KW-0963">Cytoplasm</keyword>
<feature type="binding site" evidence="8">
    <location>
        <position position="62"/>
    </location>
    <ligand>
        <name>substrate</name>
    </ligand>
</feature>
<evidence type="ECO:0000256" key="3">
    <source>
        <dbReference type="ARBA" id="ARBA00022650"/>
    </source>
</evidence>